<feature type="compositionally biased region" description="Acidic residues" evidence="2">
    <location>
        <begin position="131"/>
        <end position="145"/>
    </location>
</feature>
<accession>A0ABR4FLU2</accession>
<feature type="compositionally biased region" description="Basic and acidic residues" evidence="2">
    <location>
        <begin position="146"/>
        <end position="163"/>
    </location>
</feature>
<sequence>MPGKDHWTEAEKDRLLRLREQYSHLPWAQFHKLKKFPGRSDMAVYLQWKRSHCPEVAPKAEPAPTPAVTDSSASTSFDTSLPATSSAADSDTTWKPRMRLSPREFSPMTQITTRLQGLGPRRSKRYRLTDSDGEEDGGSSADNDDFEYRRTKSKVADKRRDQGNKLFSHTRAEERSKGSDSESSGKGPGVRDQTRETVTKPNLIPLQSKTTRRIFNYSSEDVGTPTPTFITSKREPTSLWCKNWNNTEQTILAETDTEDEGEAGMSPSAAGQIARELNQELPTRETGRAQTPARSSFKIPAPNRPGGHRYRSATVSSATMRATSLLSTVSQEDDITPRGRFLGTAHHVAPIGQSSWAAVEGIYNGERTAQVEMNAYSHKATSMTPYVTHSTSVIPSCESPLTTTQAAATTTENCYATTHYSPLNCDPDPSCTARSSVCEAFEKTLALTAVERSQQEDEARSCREQIEELQKKVLTKEEGAKALKKKEDILKMLAERSASNSRMSEHESARFWLSLDPSDQQLALEALNSIIPESDCDNTPMDMDDE</sequence>
<feature type="coiled-coil region" evidence="1">
    <location>
        <begin position="452"/>
        <end position="486"/>
    </location>
</feature>
<protein>
    <recommendedName>
        <fullName evidence="3">Myb-like domain-containing protein</fullName>
    </recommendedName>
</protein>
<feature type="region of interest" description="Disordered" evidence="2">
    <location>
        <begin position="56"/>
        <end position="205"/>
    </location>
</feature>
<dbReference type="InterPro" id="IPR009057">
    <property type="entry name" value="Homeodomain-like_sf"/>
</dbReference>
<evidence type="ECO:0000256" key="2">
    <source>
        <dbReference type="SAM" id="MobiDB-lite"/>
    </source>
</evidence>
<evidence type="ECO:0000256" key="1">
    <source>
        <dbReference type="SAM" id="Coils"/>
    </source>
</evidence>
<evidence type="ECO:0000313" key="4">
    <source>
        <dbReference type="EMBL" id="KAL2784192.1"/>
    </source>
</evidence>
<dbReference type="EMBL" id="JBFTWV010000190">
    <property type="protein sequence ID" value="KAL2784192.1"/>
    <property type="molecule type" value="Genomic_DNA"/>
</dbReference>
<dbReference type="SUPFAM" id="SSF46689">
    <property type="entry name" value="Homeodomain-like"/>
    <property type="match status" value="1"/>
</dbReference>
<gene>
    <name evidence="4" type="ORF">BJX66DRAFT_344285</name>
</gene>
<dbReference type="InterPro" id="IPR001005">
    <property type="entry name" value="SANT/Myb"/>
</dbReference>
<feature type="region of interest" description="Disordered" evidence="2">
    <location>
        <begin position="283"/>
        <end position="309"/>
    </location>
</feature>
<feature type="compositionally biased region" description="Polar residues" evidence="2">
    <location>
        <begin position="81"/>
        <end position="93"/>
    </location>
</feature>
<dbReference type="PROSITE" id="PS50090">
    <property type="entry name" value="MYB_LIKE"/>
    <property type="match status" value="1"/>
</dbReference>
<keyword evidence="5" id="KW-1185">Reference proteome</keyword>
<dbReference type="Proteomes" id="UP001610563">
    <property type="component" value="Unassembled WGS sequence"/>
</dbReference>
<proteinExistence type="predicted"/>
<comment type="caution">
    <text evidence="4">The sequence shown here is derived from an EMBL/GenBank/DDBJ whole genome shotgun (WGS) entry which is preliminary data.</text>
</comment>
<reference evidence="4 5" key="1">
    <citation type="submission" date="2024-07" db="EMBL/GenBank/DDBJ databases">
        <title>Section-level genome sequencing and comparative genomics of Aspergillus sections Usti and Cavernicolus.</title>
        <authorList>
            <consortium name="Lawrence Berkeley National Laboratory"/>
            <person name="Nybo J.L."/>
            <person name="Vesth T.C."/>
            <person name="Theobald S."/>
            <person name="Frisvad J.C."/>
            <person name="Larsen T.O."/>
            <person name="Kjaerboelling I."/>
            <person name="Rothschild-Mancinelli K."/>
            <person name="Lyhne E.K."/>
            <person name="Kogle M.E."/>
            <person name="Barry K."/>
            <person name="Clum A."/>
            <person name="Na H."/>
            <person name="Ledsgaard L."/>
            <person name="Lin J."/>
            <person name="Lipzen A."/>
            <person name="Kuo A."/>
            <person name="Riley R."/>
            <person name="Mondo S."/>
            <person name="Labutti K."/>
            <person name="Haridas S."/>
            <person name="Pangalinan J."/>
            <person name="Salamov A.A."/>
            <person name="Simmons B.A."/>
            <person name="Magnuson J.K."/>
            <person name="Chen J."/>
            <person name="Drula E."/>
            <person name="Henrissat B."/>
            <person name="Wiebenga A."/>
            <person name="Lubbers R.J."/>
            <person name="Gomes A.C."/>
            <person name="Makela M.R."/>
            <person name="Stajich J."/>
            <person name="Grigoriev I.V."/>
            <person name="Mortensen U.H."/>
            <person name="De Vries R.P."/>
            <person name="Baker S.E."/>
            <person name="Andersen M.R."/>
        </authorList>
    </citation>
    <scope>NUCLEOTIDE SEQUENCE [LARGE SCALE GENOMIC DNA]</scope>
    <source>
        <strain evidence="4 5">CBS 209.92</strain>
    </source>
</reference>
<evidence type="ECO:0000259" key="3">
    <source>
        <dbReference type="PROSITE" id="PS50090"/>
    </source>
</evidence>
<dbReference type="CDD" id="cd00167">
    <property type="entry name" value="SANT"/>
    <property type="match status" value="1"/>
</dbReference>
<feature type="domain" description="Myb-like" evidence="3">
    <location>
        <begin position="4"/>
        <end position="52"/>
    </location>
</feature>
<keyword evidence="1" id="KW-0175">Coiled coil</keyword>
<feature type="compositionally biased region" description="Basic and acidic residues" evidence="2">
    <location>
        <begin position="170"/>
        <end position="180"/>
    </location>
</feature>
<organism evidence="4 5">
    <name type="scientific">Aspergillus keveii</name>
    <dbReference type="NCBI Taxonomy" id="714993"/>
    <lineage>
        <taxon>Eukaryota</taxon>
        <taxon>Fungi</taxon>
        <taxon>Dikarya</taxon>
        <taxon>Ascomycota</taxon>
        <taxon>Pezizomycotina</taxon>
        <taxon>Eurotiomycetes</taxon>
        <taxon>Eurotiomycetidae</taxon>
        <taxon>Eurotiales</taxon>
        <taxon>Aspergillaceae</taxon>
        <taxon>Aspergillus</taxon>
        <taxon>Aspergillus subgen. Nidulantes</taxon>
    </lineage>
</organism>
<evidence type="ECO:0000313" key="5">
    <source>
        <dbReference type="Proteomes" id="UP001610563"/>
    </source>
</evidence>
<name>A0ABR4FLU2_9EURO</name>
<feature type="compositionally biased region" description="Low complexity" evidence="2">
    <location>
        <begin position="69"/>
        <end position="80"/>
    </location>
</feature>
<dbReference type="Gene3D" id="1.10.10.60">
    <property type="entry name" value="Homeodomain-like"/>
    <property type="match status" value="1"/>
</dbReference>